<protein>
    <submittedName>
        <fullName evidence="1">Uncharacterized protein</fullName>
    </submittedName>
</protein>
<dbReference type="EMBL" id="CM042023">
    <property type="protein sequence ID" value="KAI3813862.1"/>
    <property type="molecule type" value="Genomic_DNA"/>
</dbReference>
<dbReference type="Proteomes" id="UP001056120">
    <property type="component" value="Linkage Group LG06"/>
</dbReference>
<sequence length="246" mass="28066">MIPHCRLITALMRMQGALHQDNYCMVKKHKFILLGKLSYQEWSYSKTTRRFVLKDKKTKQVIEGLLPNVQSLGEGERDDVIEGGCASEKEESDGGDEGDAMGNVGSGLRDRVFEDDLLEAIVRSARPPEYKGWPKLTQVVYDRTTRENEHQRSANKKQNIQTKLKSNPSQTSSKASIPNAPAPTKKTDEPNLVMIKGKPEETKAMVNIVRDELIEIGFKKAVLMRMLETKLMETYKDLLEQERWKL</sequence>
<evidence type="ECO:0000313" key="2">
    <source>
        <dbReference type="Proteomes" id="UP001056120"/>
    </source>
</evidence>
<name>A0ACB9J0I2_9ASTR</name>
<comment type="caution">
    <text evidence="1">The sequence shown here is derived from an EMBL/GenBank/DDBJ whole genome shotgun (WGS) entry which is preliminary data.</text>
</comment>
<keyword evidence="2" id="KW-1185">Reference proteome</keyword>
<evidence type="ECO:0000313" key="1">
    <source>
        <dbReference type="EMBL" id="KAI3813862.1"/>
    </source>
</evidence>
<gene>
    <name evidence="1" type="ORF">L1987_18597</name>
</gene>
<organism evidence="1 2">
    <name type="scientific">Smallanthus sonchifolius</name>
    <dbReference type="NCBI Taxonomy" id="185202"/>
    <lineage>
        <taxon>Eukaryota</taxon>
        <taxon>Viridiplantae</taxon>
        <taxon>Streptophyta</taxon>
        <taxon>Embryophyta</taxon>
        <taxon>Tracheophyta</taxon>
        <taxon>Spermatophyta</taxon>
        <taxon>Magnoliopsida</taxon>
        <taxon>eudicotyledons</taxon>
        <taxon>Gunneridae</taxon>
        <taxon>Pentapetalae</taxon>
        <taxon>asterids</taxon>
        <taxon>campanulids</taxon>
        <taxon>Asterales</taxon>
        <taxon>Asteraceae</taxon>
        <taxon>Asteroideae</taxon>
        <taxon>Heliantheae alliance</taxon>
        <taxon>Millerieae</taxon>
        <taxon>Smallanthus</taxon>
    </lineage>
</organism>
<reference evidence="1 2" key="2">
    <citation type="journal article" date="2022" name="Mol. Ecol. Resour.">
        <title>The genomes of chicory, endive, great burdock and yacon provide insights into Asteraceae paleo-polyploidization history and plant inulin production.</title>
        <authorList>
            <person name="Fan W."/>
            <person name="Wang S."/>
            <person name="Wang H."/>
            <person name="Wang A."/>
            <person name="Jiang F."/>
            <person name="Liu H."/>
            <person name="Zhao H."/>
            <person name="Xu D."/>
            <person name="Zhang Y."/>
        </authorList>
    </citation>
    <scope>NUCLEOTIDE SEQUENCE [LARGE SCALE GENOMIC DNA]</scope>
    <source>
        <strain evidence="2">cv. Yunnan</strain>
        <tissue evidence="1">Leaves</tissue>
    </source>
</reference>
<proteinExistence type="predicted"/>
<reference evidence="2" key="1">
    <citation type="journal article" date="2022" name="Mol. Ecol. Resour.">
        <title>The genomes of chicory, endive, great burdock and yacon provide insights into Asteraceae palaeo-polyploidization history and plant inulin production.</title>
        <authorList>
            <person name="Fan W."/>
            <person name="Wang S."/>
            <person name="Wang H."/>
            <person name="Wang A."/>
            <person name="Jiang F."/>
            <person name="Liu H."/>
            <person name="Zhao H."/>
            <person name="Xu D."/>
            <person name="Zhang Y."/>
        </authorList>
    </citation>
    <scope>NUCLEOTIDE SEQUENCE [LARGE SCALE GENOMIC DNA]</scope>
    <source>
        <strain evidence="2">cv. Yunnan</strain>
    </source>
</reference>
<accession>A0ACB9J0I2</accession>